<sequence length="545" mass="57516">MTRTRHPLRGRVALSASIAVAAGLALSACAGAAPASAPQDDAATPVDGGDLTFAIANDPISLNPSGIGSGNDTWYVTRQLVDSLLYQNPDTGELEPWLATSYTANDDATAFTFELRDDVTFSDGTPFTAANVKATFDDIIAAGALSQSVSSFVGYQETKVIDDDTVEVDFSTPNAAFPNSTAAVGLGIVGDATLAVPFADRADGKAVVGTGPFTLDTYTKDVETVLAAREDYAWAPEALGNDGRAHLDTVTFQIVPEASVRTGSLTSDQVDVIGGVQPTDVQTLQDAGYPLVSRGNPGISFGLSFNLARPIVSDIAVREAISAAIDPKVVRDTALNDLFNVATSALAKNTPSWADESKHFSYDPDHAAELLEKAGWTEGSDGIRTKDGQPLTLQLAWITNFGPNQTSLELIQQQLKAVGIDVELEGSTVPEFLEKQASGDFDIVWGNLSRADGDVLRTQYSAATTKLNIDDPELEALLQGQLAAGDTAARDKILADAQARIASQYYQIPVHELTSILSTQTTVHDVTFGADSRLNSLVAAWKDAS</sequence>
<dbReference type="Gene3D" id="3.10.105.10">
    <property type="entry name" value="Dipeptide-binding Protein, Domain 3"/>
    <property type="match status" value="1"/>
</dbReference>
<accession>A0A0M2HQI6</accession>
<reference evidence="3 4" key="1">
    <citation type="submission" date="2015-02" db="EMBL/GenBank/DDBJ databases">
        <title>Draft genome sequences of ten Microbacterium spp. with emphasis on heavy metal contaminated environments.</title>
        <authorList>
            <person name="Corretto E."/>
        </authorList>
    </citation>
    <scope>NUCLEOTIDE SEQUENCE [LARGE SCALE GENOMIC DNA]</scope>
    <source>
        <strain evidence="3 4">SA35</strain>
    </source>
</reference>
<dbReference type="OrthoDB" id="5240629at2"/>
<proteinExistence type="predicted"/>
<evidence type="ECO:0000259" key="2">
    <source>
        <dbReference type="Pfam" id="PF00496"/>
    </source>
</evidence>
<dbReference type="InterPro" id="IPR030678">
    <property type="entry name" value="Peptide/Ni-bd"/>
</dbReference>
<evidence type="ECO:0000256" key="1">
    <source>
        <dbReference type="SAM" id="SignalP"/>
    </source>
</evidence>
<dbReference type="CDD" id="cd08492">
    <property type="entry name" value="PBP2_NikA_DppA_OppA_like_15"/>
    <property type="match status" value="1"/>
</dbReference>
<dbReference type="InterPro" id="IPR006311">
    <property type="entry name" value="TAT_signal"/>
</dbReference>
<organism evidence="3 4">
    <name type="scientific">Microbacterium hydrocarbonoxydans</name>
    <dbReference type="NCBI Taxonomy" id="273678"/>
    <lineage>
        <taxon>Bacteria</taxon>
        <taxon>Bacillati</taxon>
        <taxon>Actinomycetota</taxon>
        <taxon>Actinomycetes</taxon>
        <taxon>Micrococcales</taxon>
        <taxon>Microbacteriaceae</taxon>
        <taxon>Microbacterium</taxon>
    </lineage>
</organism>
<dbReference type="GO" id="GO:1904680">
    <property type="term" value="F:peptide transmembrane transporter activity"/>
    <property type="evidence" value="ECO:0007669"/>
    <property type="project" value="TreeGrafter"/>
</dbReference>
<dbReference type="Gene3D" id="3.40.190.10">
    <property type="entry name" value="Periplasmic binding protein-like II"/>
    <property type="match status" value="1"/>
</dbReference>
<dbReference type="EMBL" id="JYJB01000005">
    <property type="protein sequence ID" value="KJL48956.1"/>
    <property type="molecule type" value="Genomic_DNA"/>
</dbReference>
<dbReference type="PROSITE" id="PS51257">
    <property type="entry name" value="PROKAR_LIPOPROTEIN"/>
    <property type="match status" value="1"/>
</dbReference>
<dbReference type="SUPFAM" id="SSF53850">
    <property type="entry name" value="Periplasmic binding protein-like II"/>
    <property type="match status" value="1"/>
</dbReference>
<dbReference type="PIRSF" id="PIRSF002741">
    <property type="entry name" value="MppA"/>
    <property type="match status" value="1"/>
</dbReference>
<feature type="chain" id="PRO_5038882529" evidence="1">
    <location>
        <begin position="33"/>
        <end position="545"/>
    </location>
</feature>
<dbReference type="Proteomes" id="UP000033900">
    <property type="component" value="Unassembled WGS sequence"/>
</dbReference>
<dbReference type="RefSeq" id="WP_052676185.1">
    <property type="nucleotide sequence ID" value="NZ_JYJB01000005.1"/>
</dbReference>
<dbReference type="InterPro" id="IPR039424">
    <property type="entry name" value="SBP_5"/>
</dbReference>
<evidence type="ECO:0000313" key="3">
    <source>
        <dbReference type="EMBL" id="KJL48956.1"/>
    </source>
</evidence>
<dbReference type="PATRIC" id="fig|273678.4.peg.578"/>
<evidence type="ECO:0000313" key="4">
    <source>
        <dbReference type="Proteomes" id="UP000033900"/>
    </source>
</evidence>
<keyword evidence="1" id="KW-0732">Signal</keyword>
<dbReference type="Pfam" id="PF00496">
    <property type="entry name" value="SBP_bac_5"/>
    <property type="match status" value="1"/>
</dbReference>
<dbReference type="STRING" id="273678.RS84_00586"/>
<protein>
    <submittedName>
        <fullName evidence="3">Nickel-binding periplasmic protein</fullName>
    </submittedName>
</protein>
<feature type="domain" description="Solute-binding protein family 5" evidence="2">
    <location>
        <begin position="93"/>
        <end position="454"/>
    </location>
</feature>
<keyword evidence="4" id="KW-1185">Reference proteome</keyword>
<comment type="caution">
    <text evidence="3">The sequence shown here is derived from an EMBL/GenBank/DDBJ whole genome shotgun (WGS) entry which is preliminary data.</text>
</comment>
<gene>
    <name evidence="3" type="primary">nikA_1</name>
    <name evidence="3" type="ORF">RS84_00586</name>
</gene>
<dbReference type="PANTHER" id="PTHR30290">
    <property type="entry name" value="PERIPLASMIC BINDING COMPONENT OF ABC TRANSPORTER"/>
    <property type="match status" value="1"/>
</dbReference>
<dbReference type="GO" id="GO:0015833">
    <property type="term" value="P:peptide transport"/>
    <property type="evidence" value="ECO:0007669"/>
    <property type="project" value="TreeGrafter"/>
</dbReference>
<dbReference type="PROSITE" id="PS51318">
    <property type="entry name" value="TAT"/>
    <property type="match status" value="1"/>
</dbReference>
<feature type="signal peptide" evidence="1">
    <location>
        <begin position="1"/>
        <end position="32"/>
    </location>
</feature>
<dbReference type="GO" id="GO:0043190">
    <property type="term" value="C:ATP-binding cassette (ABC) transporter complex"/>
    <property type="evidence" value="ECO:0007669"/>
    <property type="project" value="InterPro"/>
</dbReference>
<dbReference type="AlphaFoldDB" id="A0A0M2HQI6"/>
<dbReference type="InterPro" id="IPR000914">
    <property type="entry name" value="SBP_5_dom"/>
</dbReference>
<dbReference type="GO" id="GO:0042597">
    <property type="term" value="C:periplasmic space"/>
    <property type="evidence" value="ECO:0007669"/>
    <property type="project" value="UniProtKB-ARBA"/>
</dbReference>
<name>A0A0M2HQI6_9MICO</name>